<evidence type="ECO:0000313" key="2">
    <source>
        <dbReference type="EMBL" id="ACZ10749.1"/>
    </source>
</evidence>
<keyword evidence="3" id="KW-1185">Reference proteome</keyword>
<dbReference type="AlphaFoldDB" id="D1AGM9"/>
<reference evidence="3" key="1">
    <citation type="submission" date="2009-09" db="EMBL/GenBank/DDBJ databases">
        <title>The complete chromosome of Sebaldella termitidis ATCC 33386.</title>
        <authorList>
            <consortium name="US DOE Joint Genome Institute (JGI-PGF)"/>
            <person name="Lucas S."/>
            <person name="Copeland A."/>
            <person name="Lapidus A."/>
            <person name="Glavina del Rio T."/>
            <person name="Dalin E."/>
            <person name="Tice H."/>
            <person name="Bruce D."/>
            <person name="Goodwin L."/>
            <person name="Pitluck S."/>
            <person name="Kyrpides N."/>
            <person name="Mavromatis K."/>
            <person name="Ivanova N."/>
            <person name="Mikhailova N."/>
            <person name="Sims D."/>
            <person name="Meincke L."/>
            <person name="Brettin T."/>
            <person name="Detter J.C."/>
            <person name="Han C."/>
            <person name="Larimer F."/>
            <person name="Land M."/>
            <person name="Hauser L."/>
            <person name="Markowitz V."/>
            <person name="Cheng J.F."/>
            <person name="Hugenholtz P."/>
            <person name="Woyke T."/>
            <person name="Wu D."/>
            <person name="Eisen J.A."/>
        </authorList>
    </citation>
    <scope>NUCLEOTIDE SEQUENCE [LARGE SCALE GENOMIC DNA]</scope>
    <source>
        <strain evidence="3">ATCC 33386 / NCTC 11300</strain>
    </source>
</reference>
<dbReference type="HOGENOM" id="CLU_1546536_0_0_0"/>
<dbReference type="RefSeq" id="WP_012863324.1">
    <property type="nucleotide sequence ID" value="NC_013517.1"/>
</dbReference>
<name>D1AGM9_SEBTE</name>
<dbReference type="KEGG" id="str:Sterm_3916"/>
<organism evidence="2 3">
    <name type="scientific">Sebaldella termitidis (strain ATCC 33386 / NCTC 11300)</name>
    <dbReference type="NCBI Taxonomy" id="526218"/>
    <lineage>
        <taxon>Bacteria</taxon>
        <taxon>Fusobacteriati</taxon>
        <taxon>Fusobacteriota</taxon>
        <taxon>Fusobacteriia</taxon>
        <taxon>Fusobacteriales</taxon>
        <taxon>Leptotrichiaceae</taxon>
        <taxon>Sebaldella</taxon>
    </lineage>
</organism>
<protein>
    <submittedName>
        <fullName evidence="2">Uncharacterized protein</fullName>
    </submittedName>
</protein>
<accession>D1AGM9</accession>
<feature type="coiled-coil region" evidence="1">
    <location>
        <begin position="17"/>
        <end position="44"/>
    </location>
</feature>
<sequence>MDNKKIESLLNITYEILLDQNKNIEKSEKKLSELEETLSGNDENFFILRGLSGSMVSALQETKKDYFLNHINDFIGVNNLSLEIKEYALKKISGNCDDETESIRGNLKYNESSTESKKLEKEMKEKFSGEENTVFEIYLELLVDIQSEENLLFYEAMLQTGAYLNKIEEITEV</sequence>
<proteinExistence type="predicted"/>
<dbReference type="EMBL" id="CP001739">
    <property type="protein sequence ID" value="ACZ10749.1"/>
    <property type="molecule type" value="Genomic_DNA"/>
</dbReference>
<gene>
    <name evidence="2" type="ordered locus">Sterm_3916</name>
</gene>
<keyword evidence="1" id="KW-0175">Coiled coil</keyword>
<evidence type="ECO:0000313" key="3">
    <source>
        <dbReference type="Proteomes" id="UP000000845"/>
    </source>
</evidence>
<reference evidence="2 3" key="2">
    <citation type="journal article" date="2010" name="Stand. Genomic Sci.">
        <title>Complete genome sequence of Sebaldella termitidis type strain (NCTC 11300).</title>
        <authorList>
            <person name="Harmon-Smith M."/>
            <person name="Celia L."/>
            <person name="Chertkov O."/>
            <person name="Lapidus A."/>
            <person name="Copeland A."/>
            <person name="Glavina Del Rio T."/>
            <person name="Nolan M."/>
            <person name="Lucas S."/>
            <person name="Tice H."/>
            <person name="Cheng J.F."/>
            <person name="Han C."/>
            <person name="Detter J.C."/>
            <person name="Bruce D."/>
            <person name="Goodwin L."/>
            <person name="Pitluck S."/>
            <person name="Pati A."/>
            <person name="Liolios K."/>
            <person name="Ivanova N."/>
            <person name="Mavromatis K."/>
            <person name="Mikhailova N."/>
            <person name="Chen A."/>
            <person name="Palaniappan K."/>
            <person name="Land M."/>
            <person name="Hauser L."/>
            <person name="Chang Y.J."/>
            <person name="Jeffries C.D."/>
            <person name="Brettin T."/>
            <person name="Goker M."/>
            <person name="Beck B."/>
            <person name="Bristow J."/>
            <person name="Eisen J.A."/>
            <person name="Markowitz V."/>
            <person name="Hugenholtz P."/>
            <person name="Kyrpides N.C."/>
            <person name="Klenk H.P."/>
            <person name="Chen F."/>
        </authorList>
    </citation>
    <scope>NUCLEOTIDE SEQUENCE [LARGE SCALE GENOMIC DNA]</scope>
    <source>
        <strain evidence="3">ATCC 33386 / NCTC 11300</strain>
    </source>
</reference>
<dbReference type="Proteomes" id="UP000000845">
    <property type="component" value="Chromosome"/>
</dbReference>
<evidence type="ECO:0000256" key="1">
    <source>
        <dbReference type="SAM" id="Coils"/>
    </source>
</evidence>
<dbReference type="STRING" id="526218.Sterm_3916"/>